<evidence type="ECO:0000313" key="9">
    <source>
        <dbReference type="EMBL" id="KAJ3120677.1"/>
    </source>
</evidence>
<dbReference type="InterPro" id="IPR036259">
    <property type="entry name" value="MFS_trans_sf"/>
</dbReference>
<protein>
    <recommendedName>
        <fullName evidence="8">Major facilitator superfamily (MFS) profile domain-containing protein</fullName>
    </recommendedName>
</protein>
<sequence>MPDSDDIESKQDIDPKFTTVRVKLEKIPFLCVLLSLILGIFLAGLDQTIVSTALKTIVADLGHEELNSWIGSAYMMTSCMFCTLYGKFADIFGRRLTFIAAVTLFELGSLLCGLATSMPMLIVGRALAGTGGGGILSISMIILSDIVSIQDRGKYQGFVGATYAVAAVVGPLVGGAFVDHATWRWSFFVNIPVALFLNFPATPGSFKEKLHRVDFLGSAVLATTIVLLLIPIQLGGNDWAWNSPQTIICLILFVLGTVLFVYIEGKVAEPIIPHALFKTRTVSALACIAFFNGAGFFSSIYYNALFFQVAQGYSATDAGVQAIPFQFGVSFLSIMSGIIVSKTGQYKFFFFVGPAINIVGVALMATMDQSTSIAQKIVYLLIAGIGVGSLNQMSVLAFQASVDAEYMAIITSVQRTFQQLGGSIGLSIIGNILNSQLNARISSKMQEAINATVPLSLTSDPVSVIQYLQNQFPDSPILTELVNAFVASYRMSYFSILVFPAFVFCMAFFVTQYEVKSHKRK</sequence>
<feature type="transmembrane region" description="Helical" evidence="7">
    <location>
        <begin position="244"/>
        <end position="263"/>
    </location>
</feature>
<feature type="transmembrane region" description="Helical" evidence="7">
    <location>
        <begin position="122"/>
        <end position="143"/>
    </location>
</feature>
<keyword evidence="10" id="KW-1185">Reference proteome</keyword>
<dbReference type="InterPro" id="IPR011701">
    <property type="entry name" value="MFS"/>
</dbReference>
<dbReference type="SUPFAM" id="SSF103473">
    <property type="entry name" value="MFS general substrate transporter"/>
    <property type="match status" value="1"/>
</dbReference>
<reference evidence="9" key="1">
    <citation type="submission" date="2020-05" db="EMBL/GenBank/DDBJ databases">
        <title>Phylogenomic resolution of chytrid fungi.</title>
        <authorList>
            <person name="Stajich J.E."/>
            <person name="Amses K."/>
            <person name="Simmons R."/>
            <person name="Seto K."/>
            <person name="Myers J."/>
            <person name="Bonds A."/>
            <person name="Quandt C.A."/>
            <person name="Barry K."/>
            <person name="Liu P."/>
            <person name="Grigoriev I."/>
            <person name="Longcore J.E."/>
            <person name="James T.Y."/>
        </authorList>
    </citation>
    <scope>NUCLEOTIDE SEQUENCE</scope>
    <source>
        <strain evidence="9">JEL0513</strain>
    </source>
</reference>
<proteinExistence type="predicted"/>
<feature type="transmembrane region" description="Helical" evidence="7">
    <location>
        <begin position="27"/>
        <end position="46"/>
    </location>
</feature>
<keyword evidence="6 7" id="KW-0472">Membrane</keyword>
<comment type="caution">
    <text evidence="9">The sequence shown here is derived from an EMBL/GenBank/DDBJ whole genome shotgun (WGS) entry which is preliminary data.</text>
</comment>
<accession>A0AAD5T150</accession>
<feature type="transmembrane region" description="Helical" evidence="7">
    <location>
        <begin position="155"/>
        <end position="177"/>
    </location>
</feature>
<evidence type="ECO:0000256" key="7">
    <source>
        <dbReference type="SAM" id="Phobius"/>
    </source>
</evidence>
<dbReference type="EMBL" id="JADGJH010000944">
    <property type="protein sequence ID" value="KAJ3120677.1"/>
    <property type="molecule type" value="Genomic_DNA"/>
</dbReference>
<feature type="transmembrane region" description="Helical" evidence="7">
    <location>
        <begin position="491"/>
        <end position="511"/>
    </location>
</feature>
<evidence type="ECO:0000256" key="5">
    <source>
        <dbReference type="ARBA" id="ARBA00022989"/>
    </source>
</evidence>
<dbReference type="Proteomes" id="UP001211907">
    <property type="component" value="Unassembled WGS sequence"/>
</dbReference>
<dbReference type="Gene3D" id="1.20.1720.10">
    <property type="entry name" value="Multidrug resistance protein D"/>
    <property type="match status" value="1"/>
</dbReference>
<dbReference type="InterPro" id="IPR020846">
    <property type="entry name" value="MFS_dom"/>
</dbReference>
<feature type="transmembrane region" description="Helical" evidence="7">
    <location>
        <begin position="377"/>
        <end position="398"/>
    </location>
</feature>
<keyword evidence="3" id="KW-1003">Cell membrane</keyword>
<evidence type="ECO:0000256" key="6">
    <source>
        <dbReference type="ARBA" id="ARBA00023136"/>
    </source>
</evidence>
<evidence type="ECO:0000259" key="8">
    <source>
        <dbReference type="PROSITE" id="PS50850"/>
    </source>
</evidence>
<gene>
    <name evidence="9" type="ORF">HK100_012692</name>
</gene>
<keyword evidence="5 7" id="KW-1133">Transmembrane helix</keyword>
<name>A0AAD5T150_9FUNG</name>
<dbReference type="PANTHER" id="PTHR23501">
    <property type="entry name" value="MAJOR FACILITATOR SUPERFAMILY"/>
    <property type="match status" value="1"/>
</dbReference>
<comment type="subcellular location">
    <subcellularLocation>
        <location evidence="1">Cell membrane</location>
        <topology evidence="1">Multi-pass membrane protein</topology>
    </subcellularLocation>
</comment>
<evidence type="ECO:0000313" key="10">
    <source>
        <dbReference type="Proteomes" id="UP001211907"/>
    </source>
</evidence>
<dbReference type="PANTHER" id="PTHR23501:SF191">
    <property type="entry name" value="VACUOLAR BASIC AMINO ACID TRANSPORTER 4"/>
    <property type="match status" value="1"/>
</dbReference>
<dbReference type="PROSITE" id="PS50850">
    <property type="entry name" value="MFS"/>
    <property type="match status" value="1"/>
</dbReference>
<keyword evidence="2" id="KW-0813">Transport</keyword>
<dbReference type="Gene3D" id="1.20.1250.20">
    <property type="entry name" value="MFS general substrate transporter like domains"/>
    <property type="match status" value="1"/>
</dbReference>
<keyword evidence="4 7" id="KW-0812">Transmembrane</keyword>
<dbReference type="AlphaFoldDB" id="A0AAD5T150"/>
<feature type="transmembrane region" description="Helical" evidence="7">
    <location>
        <begin position="183"/>
        <end position="201"/>
    </location>
</feature>
<feature type="transmembrane region" description="Helical" evidence="7">
    <location>
        <begin position="284"/>
        <end position="302"/>
    </location>
</feature>
<feature type="transmembrane region" description="Helical" evidence="7">
    <location>
        <begin position="213"/>
        <end position="232"/>
    </location>
</feature>
<feature type="transmembrane region" description="Helical" evidence="7">
    <location>
        <begin position="66"/>
        <end position="86"/>
    </location>
</feature>
<dbReference type="CDD" id="cd17502">
    <property type="entry name" value="MFS_Azr1_MDR_like"/>
    <property type="match status" value="1"/>
</dbReference>
<organism evidence="9 10">
    <name type="scientific">Physocladia obscura</name>
    <dbReference type="NCBI Taxonomy" id="109957"/>
    <lineage>
        <taxon>Eukaryota</taxon>
        <taxon>Fungi</taxon>
        <taxon>Fungi incertae sedis</taxon>
        <taxon>Chytridiomycota</taxon>
        <taxon>Chytridiomycota incertae sedis</taxon>
        <taxon>Chytridiomycetes</taxon>
        <taxon>Chytridiales</taxon>
        <taxon>Chytriomycetaceae</taxon>
        <taxon>Physocladia</taxon>
    </lineage>
</organism>
<feature type="transmembrane region" description="Helical" evidence="7">
    <location>
        <begin position="348"/>
        <end position="365"/>
    </location>
</feature>
<evidence type="ECO:0000256" key="3">
    <source>
        <dbReference type="ARBA" id="ARBA00022475"/>
    </source>
</evidence>
<evidence type="ECO:0000256" key="1">
    <source>
        <dbReference type="ARBA" id="ARBA00004651"/>
    </source>
</evidence>
<dbReference type="GO" id="GO:0005886">
    <property type="term" value="C:plasma membrane"/>
    <property type="evidence" value="ECO:0007669"/>
    <property type="project" value="UniProtKB-SubCell"/>
</dbReference>
<evidence type="ECO:0000256" key="2">
    <source>
        <dbReference type="ARBA" id="ARBA00022448"/>
    </source>
</evidence>
<dbReference type="Pfam" id="PF07690">
    <property type="entry name" value="MFS_1"/>
    <property type="match status" value="1"/>
</dbReference>
<dbReference type="FunFam" id="1.20.1720.10:FF:000004">
    <property type="entry name" value="EmrB/QacA family drug resistance transporter"/>
    <property type="match status" value="1"/>
</dbReference>
<evidence type="ECO:0000256" key="4">
    <source>
        <dbReference type="ARBA" id="ARBA00022692"/>
    </source>
</evidence>
<feature type="transmembrane region" description="Helical" evidence="7">
    <location>
        <begin position="322"/>
        <end position="341"/>
    </location>
</feature>
<dbReference type="GO" id="GO:0022857">
    <property type="term" value="F:transmembrane transporter activity"/>
    <property type="evidence" value="ECO:0007669"/>
    <property type="project" value="InterPro"/>
</dbReference>
<feature type="transmembrane region" description="Helical" evidence="7">
    <location>
        <begin position="98"/>
        <end position="116"/>
    </location>
</feature>
<feature type="domain" description="Major facilitator superfamily (MFS) profile" evidence="8">
    <location>
        <begin position="32"/>
        <end position="518"/>
    </location>
</feature>